<organism evidence="2 3">
    <name type="scientific">Candidatus Magasanikbacteria bacterium GW2011_GWA2_40_10</name>
    <dbReference type="NCBI Taxonomy" id="1619037"/>
    <lineage>
        <taxon>Bacteria</taxon>
        <taxon>Candidatus Magasanikiibacteriota</taxon>
    </lineage>
</organism>
<sequence length="210" mass="24002">MLIMVALIVMALLVFVAFSRYCNSLSGRLYNLVQMTPAYHAVVFHVYRLKSDGTLPLRGRLVARDVIESAKMYNCPVCIPIGEASEQDKSDSVINADYLRKHGGANLNIILGDNMSARTTYEEVMEATRLAQAKGWTKILAVGELPHLPRIVKYWRQTKPNLTIHYWGTHVPWYYYLFEIIMIPAEILLPVESKRRSWALNLAHRGPKKK</sequence>
<protein>
    <recommendedName>
        <fullName evidence="1">DUF218 domain-containing protein</fullName>
    </recommendedName>
</protein>
<dbReference type="Proteomes" id="UP000034855">
    <property type="component" value="Unassembled WGS sequence"/>
</dbReference>
<dbReference type="AlphaFoldDB" id="A0A0G0Q3Y0"/>
<accession>A0A0G0Q3Y0</accession>
<evidence type="ECO:0000313" key="2">
    <source>
        <dbReference type="EMBL" id="KKR34833.1"/>
    </source>
</evidence>
<dbReference type="EMBL" id="LBXR01000006">
    <property type="protein sequence ID" value="KKR34833.1"/>
    <property type="molecule type" value="Genomic_DNA"/>
</dbReference>
<name>A0A0G0Q3Y0_9BACT</name>
<evidence type="ECO:0000313" key="3">
    <source>
        <dbReference type="Proteomes" id="UP000034855"/>
    </source>
</evidence>
<evidence type="ECO:0000259" key="1">
    <source>
        <dbReference type="Pfam" id="PF02698"/>
    </source>
</evidence>
<comment type="caution">
    <text evidence="2">The sequence shown here is derived from an EMBL/GenBank/DDBJ whole genome shotgun (WGS) entry which is preliminary data.</text>
</comment>
<gene>
    <name evidence="2" type="ORF">UT67_C0006G0012</name>
</gene>
<proteinExistence type="predicted"/>
<dbReference type="Pfam" id="PF02698">
    <property type="entry name" value="DUF218"/>
    <property type="match status" value="1"/>
</dbReference>
<dbReference type="InterPro" id="IPR003848">
    <property type="entry name" value="DUF218"/>
</dbReference>
<reference evidence="2 3" key="1">
    <citation type="journal article" date="2015" name="Nature">
        <title>rRNA introns, odd ribosomes, and small enigmatic genomes across a large radiation of phyla.</title>
        <authorList>
            <person name="Brown C.T."/>
            <person name="Hug L.A."/>
            <person name="Thomas B.C."/>
            <person name="Sharon I."/>
            <person name="Castelle C.J."/>
            <person name="Singh A."/>
            <person name="Wilkins M.J."/>
            <person name="Williams K.H."/>
            <person name="Banfield J.F."/>
        </authorList>
    </citation>
    <scope>NUCLEOTIDE SEQUENCE [LARGE SCALE GENOMIC DNA]</scope>
</reference>
<feature type="domain" description="DUF218" evidence="1">
    <location>
        <begin position="71"/>
        <end position="165"/>
    </location>
</feature>